<dbReference type="EMBL" id="BGZK01000140">
    <property type="protein sequence ID" value="GBP22431.1"/>
    <property type="molecule type" value="Genomic_DNA"/>
</dbReference>
<name>A0A4C1U7W5_EUMVA</name>
<gene>
    <name evidence="1" type="ORF">EVAR_78607_1</name>
</gene>
<evidence type="ECO:0000313" key="1">
    <source>
        <dbReference type="EMBL" id="GBP22431.1"/>
    </source>
</evidence>
<dbReference type="OrthoDB" id="6626714at2759"/>
<reference evidence="1 2" key="1">
    <citation type="journal article" date="2019" name="Commun. Biol.">
        <title>The bagworm genome reveals a unique fibroin gene that provides high tensile strength.</title>
        <authorList>
            <person name="Kono N."/>
            <person name="Nakamura H."/>
            <person name="Ohtoshi R."/>
            <person name="Tomita M."/>
            <person name="Numata K."/>
            <person name="Arakawa K."/>
        </authorList>
    </citation>
    <scope>NUCLEOTIDE SEQUENCE [LARGE SCALE GENOMIC DNA]</scope>
</reference>
<evidence type="ECO:0000313" key="2">
    <source>
        <dbReference type="Proteomes" id="UP000299102"/>
    </source>
</evidence>
<protein>
    <submittedName>
        <fullName evidence="1">Uncharacterized protein</fullName>
    </submittedName>
</protein>
<dbReference type="Proteomes" id="UP000299102">
    <property type="component" value="Unassembled WGS sequence"/>
</dbReference>
<sequence length="114" mass="12989">MDGESDSLKISLLSAQFKITSKEMAALIGVCLFTVISYVKPWPQCSSAIKSPYQDLCFLKSMKFYEKIDKTISKAALQRITQHLWYLNDEVAILSLFDDDVDQETKVKMVQNLT</sequence>
<dbReference type="AlphaFoldDB" id="A0A4C1U7W5"/>
<keyword evidence="2" id="KW-1185">Reference proteome</keyword>
<proteinExistence type="predicted"/>
<accession>A0A4C1U7W5</accession>
<organism evidence="1 2">
    <name type="scientific">Eumeta variegata</name>
    <name type="common">Bagworm moth</name>
    <name type="synonym">Eumeta japonica</name>
    <dbReference type="NCBI Taxonomy" id="151549"/>
    <lineage>
        <taxon>Eukaryota</taxon>
        <taxon>Metazoa</taxon>
        <taxon>Ecdysozoa</taxon>
        <taxon>Arthropoda</taxon>
        <taxon>Hexapoda</taxon>
        <taxon>Insecta</taxon>
        <taxon>Pterygota</taxon>
        <taxon>Neoptera</taxon>
        <taxon>Endopterygota</taxon>
        <taxon>Lepidoptera</taxon>
        <taxon>Glossata</taxon>
        <taxon>Ditrysia</taxon>
        <taxon>Tineoidea</taxon>
        <taxon>Psychidae</taxon>
        <taxon>Oiketicinae</taxon>
        <taxon>Eumeta</taxon>
    </lineage>
</organism>
<comment type="caution">
    <text evidence="1">The sequence shown here is derived from an EMBL/GenBank/DDBJ whole genome shotgun (WGS) entry which is preliminary data.</text>
</comment>